<dbReference type="Gene3D" id="1.20.1280.290">
    <property type="match status" value="2"/>
</dbReference>
<feature type="transmembrane region" description="Helical" evidence="1">
    <location>
        <begin position="150"/>
        <end position="168"/>
    </location>
</feature>
<dbReference type="RefSeq" id="WP_378059336.1">
    <property type="nucleotide sequence ID" value="NZ_JBHSIS010000017.1"/>
</dbReference>
<dbReference type="EMBL" id="JBHSIS010000017">
    <property type="protein sequence ID" value="MFC4857354.1"/>
    <property type="molecule type" value="Genomic_DNA"/>
</dbReference>
<name>A0ABV9S8R6_9PSEU</name>
<proteinExistence type="predicted"/>
<comment type="caution">
    <text evidence="2">The sequence shown here is derived from an EMBL/GenBank/DDBJ whole genome shotgun (WGS) entry which is preliminary data.</text>
</comment>
<reference evidence="3" key="1">
    <citation type="journal article" date="2019" name="Int. J. Syst. Evol. Microbiol.">
        <title>The Global Catalogue of Microorganisms (GCM) 10K type strain sequencing project: providing services to taxonomists for standard genome sequencing and annotation.</title>
        <authorList>
            <consortium name="The Broad Institute Genomics Platform"/>
            <consortium name="The Broad Institute Genome Sequencing Center for Infectious Disease"/>
            <person name="Wu L."/>
            <person name="Ma J."/>
        </authorList>
    </citation>
    <scope>NUCLEOTIDE SEQUENCE [LARGE SCALE GENOMIC DNA]</scope>
    <source>
        <strain evidence="3">ZS-22-S1</strain>
    </source>
</reference>
<feature type="transmembrane region" description="Helical" evidence="1">
    <location>
        <begin position="91"/>
        <end position="109"/>
    </location>
</feature>
<gene>
    <name evidence="2" type="ORF">ACFPCV_27975</name>
</gene>
<evidence type="ECO:0000313" key="2">
    <source>
        <dbReference type="EMBL" id="MFC4857354.1"/>
    </source>
</evidence>
<sequence length="218" mass="23598">MNTQEIFGWLGGSAGAILLYPQVWRIWKGRQHSGLSVQANTISALYSFGWVVYGISIASPSVVVTNLNGLLGMLLILVGNVWFARPLTRRWLPVLLAGLVILLGTRFLFGAAVMGSIVAAGAIISIGTQVLHLVRRRRRGDYDVRGVSRLRWGLGVFCNSMWTVYAVIGWDMVMLVPAAVNTVLSTMVLILTIPPKEREQVTAAVLPAVAVADGDAGR</sequence>
<feature type="transmembrane region" description="Helical" evidence="1">
    <location>
        <begin position="174"/>
        <end position="193"/>
    </location>
</feature>
<feature type="transmembrane region" description="Helical" evidence="1">
    <location>
        <begin position="115"/>
        <end position="134"/>
    </location>
</feature>
<keyword evidence="1" id="KW-1133">Transmembrane helix</keyword>
<accession>A0ABV9S8R6</accession>
<dbReference type="Proteomes" id="UP001595859">
    <property type="component" value="Unassembled WGS sequence"/>
</dbReference>
<evidence type="ECO:0000256" key="1">
    <source>
        <dbReference type="SAM" id="Phobius"/>
    </source>
</evidence>
<protein>
    <recommendedName>
        <fullName evidence="4">PQ loop repeat protein</fullName>
    </recommendedName>
</protein>
<feature type="transmembrane region" description="Helical" evidence="1">
    <location>
        <begin position="64"/>
        <end position="84"/>
    </location>
</feature>
<keyword evidence="3" id="KW-1185">Reference proteome</keyword>
<evidence type="ECO:0000313" key="3">
    <source>
        <dbReference type="Proteomes" id="UP001595859"/>
    </source>
</evidence>
<keyword evidence="1" id="KW-0472">Membrane</keyword>
<feature type="transmembrane region" description="Helical" evidence="1">
    <location>
        <begin position="39"/>
        <end position="58"/>
    </location>
</feature>
<organism evidence="2 3">
    <name type="scientific">Actinophytocola glycyrrhizae</name>
    <dbReference type="NCBI Taxonomy" id="2044873"/>
    <lineage>
        <taxon>Bacteria</taxon>
        <taxon>Bacillati</taxon>
        <taxon>Actinomycetota</taxon>
        <taxon>Actinomycetes</taxon>
        <taxon>Pseudonocardiales</taxon>
        <taxon>Pseudonocardiaceae</taxon>
    </lineage>
</organism>
<feature type="transmembrane region" description="Helical" evidence="1">
    <location>
        <begin position="6"/>
        <end position="27"/>
    </location>
</feature>
<evidence type="ECO:0008006" key="4">
    <source>
        <dbReference type="Google" id="ProtNLM"/>
    </source>
</evidence>
<keyword evidence="1" id="KW-0812">Transmembrane</keyword>